<dbReference type="InterPro" id="IPR036209">
    <property type="entry name" value="YwmB-like_sf"/>
</dbReference>
<evidence type="ECO:0000313" key="2">
    <source>
        <dbReference type="Proteomes" id="UP000632377"/>
    </source>
</evidence>
<dbReference type="RefSeq" id="WP_202748375.1">
    <property type="nucleotide sequence ID" value="NZ_JAESWC010000002.1"/>
</dbReference>
<dbReference type="Gene3D" id="3.30.360.40">
    <property type="entry name" value="YwmB-like"/>
    <property type="match status" value="1"/>
</dbReference>
<accession>A0ABS1T943</accession>
<dbReference type="InterPro" id="IPR014794">
    <property type="entry name" value="DUF1779"/>
</dbReference>
<reference evidence="1 2" key="1">
    <citation type="submission" date="2021-01" db="EMBL/GenBank/DDBJ databases">
        <title>Genome public.</title>
        <authorList>
            <person name="Liu C."/>
            <person name="Sun Q."/>
        </authorList>
    </citation>
    <scope>NUCLEOTIDE SEQUENCE [LARGE SCALE GENOMIC DNA]</scope>
    <source>
        <strain evidence="1 2">YIM B02515</strain>
    </source>
</reference>
<organism evidence="1 2">
    <name type="scientific">Clostridium rhizosphaerae</name>
    <dbReference type="NCBI Taxonomy" id="2803861"/>
    <lineage>
        <taxon>Bacteria</taxon>
        <taxon>Bacillati</taxon>
        <taxon>Bacillota</taxon>
        <taxon>Clostridia</taxon>
        <taxon>Eubacteriales</taxon>
        <taxon>Clostridiaceae</taxon>
        <taxon>Clostridium</taxon>
    </lineage>
</organism>
<name>A0ABS1T943_9CLOT</name>
<proteinExistence type="predicted"/>
<dbReference type="EMBL" id="JAESWC010000002">
    <property type="protein sequence ID" value="MBL4935786.1"/>
    <property type="molecule type" value="Genomic_DNA"/>
</dbReference>
<keyword evidence="2" id="KW-1185">Reference proteome</keyword>
<comment type="caution">
    <text evidence="1">The sequence shown here is derived from an EMBL/GenBank/DDBJ whole genome shotgun (WGS) entry which is preliminary data.</text>
</comment>
<dbReference type="Proteomes" id="UP000632377">
    <property type="component" value="Unassembled WGS sequence"/>
</dbReference>
<dbReference type="SUPFAM" id="SSF143842">
    <property type="entry name" value="YwmB-like"/>
    <property type="match status" value="1"/>
</dbReference>
<gene>
    <name evidence="1" type="ORF">JK636_08445</name>
</gene>
<protein>
    <submittedName>
        <fullName evidence="1">YwmB family TATA-box binding protein</fullName>
    </submittedName>
</protein>
<evidence type="ECO:0000313" key="1">
    <source>
        <dbReference type="EMBL" id="MBL4935786.1"/>
    </source>
</evidence>
<dbReference type="Pfam" id="PF08680">
    <property type="entry name" value="DUF1779"/>
    <property type="match status" value="1"/>
</dbReference>
<sequence length="228" mass="25683">MKNKIFILILMLMISLGNYNDLSYAKKNVDLFNSILEKTEGKTLEYGIKASFDINNNGEEYCIKLLKKLGLNNGEVNVVKNNDSYCLEFNNNVYKGYIESLANDNHNVVTVNISKNDSKNGLSELISLFENNIEQDKGDIKYFQYLKAKINDDDKNIVNNKVINILKEQNASNIDTIVLSNGFSTTANTNRYEPVTSDGEKIDFNFAVCSYSSGNYIIIGTPVIITSY</sequence>